<dbReference type="AlphaFoldDB" id="A0A848HDR6"/>
<evidence type="ECO:0000313" key="2">
    <source>
        <dbReference type="Proteomes" id="UP000541185"/>
    </source>
</evidence>
<protein>
    <submittedName>
        <fullName evidence="1">Uncharacterized protein</fullName>
    </submittedName>
</protein>
<keyword evidence="2" id="KW-1185">Reference proteome</keyword>
<reference evidence="1 2" key="1">
    <citation type="submission" date="2020-04" db="EMBL/GenBank/DDBJ databases">
        <title>Ramlibacter sp. G-1-2-2 isolated from soil.</title>
        <authorList>
            <person name="Dahal R.H."/>
        </authorList>
    </citation>
    <scope>NUCLEOTIDE SEQUENCE [LARGE SCALE GENOMIC DNA]</scope>
    <source>
        <strain evidence="1 2">G-1-2-2</strain>
    </source>
</reference>
<dbReference type="RefSeq" id="WP_169421774.1">
    <property type="nucleotide sequence ID" value="NZ_JABBFX010000003.1"/>
</dbReference>
<comment type="caution">
    <text evidence="1">The sequence shown here is derived from an EMBL/GenBank/DDBJ whole genome shotgun (WGS) entry which is preliminary data.</text>
</comment>
<accession>A0A848HDR6</accession>
<proteinExistence type="predicted"/>
<dbReference type="EMBL" id="JABBFX010000003">
    <property type="protein sequence ID" value="NML47501.1"/>
    <property type="molecule type" value="Genomic_DNA"/>
</dbReference>
<sequence length="70" mass="7671">MIYVALVREGSAVWRAVPAEEVADGEFVLGGAMPEDERWEFIPGTRVRCEERSFSDGSRGLVAVARLSEG</sequence>
<gene>
    <name evidence="1" type="ORF">HHL11_27370</name>
</gene>
<organism evidence="1 2">
    <name type="scientific">Ramlibacter agri</name>
    <dbReference type="NCBI Taxonomy" id="2728837"/>
    <lineage>
        <taxon>Bacteria</taxon>
        <taxon>Pseudomonadati</taxon>
        <taxon>Pseudomonadota</taxon>
        <taxon>Betaproteobacteria</taxon>
        <taxon>Burkholderiales</taxon>
        <taxon>Comamonadaceae</taxon>
        <taxon>Ramlibacter</taxon>
    </lineage>
</organism>
<dbReference type="Proteomes" id="UP000541185">
    <property type="component" value="Unassembled WGS sequence"/>
</dbReference>
<name>A0A848HDR6_9BURK</name>
<evidence type="ECO:0000313" key="1">
    <source>
        <dbReference type="EMBL" id="NML47501.1"/>
    </source>
</evidence>